<feature type="compositionally biased region" description="Basic and acidic residues" evidence="1">
    <location>
        <begin position="103"/>
        <end position="115"/>
    </location>
</feature>
<dbReference type="Proteomes" id="UP001287356">
    <property type="component" value="Unassembled WGS sequence"/>
</dbReference>
<gene>
    <name evidence="3" type="ORF">B0T24DRAFT_678279</name>
</gene>
<evidence type="ECO:0000259" key="2">
    <source>
        <dbReference type="Pfam" id="PF13259"/>
    </source>
</evidence>
<dbReference type="InterPro" id="IPR053274">
    <property type="entry name" value="Fluconazole_resistance"/>
</dbReference>
<feature type="region of interest" description="Disordered" evidence="1">
    <location>
        <begin position="196"/>
        <end position="271"/>
    </location>
</feature>
<feature type="compositionally biased region" description="Basic and acidic residues" evidence="1">
    <location>
        <begin position="229"/>
        <end position="238"/>
    </location>
</feature>
<dbReference type="PANTHER" id="PTHR28065:SF1">
    <property type="entry name" value="DUF4050 DOMAIN-CONTAINING PROTEIN"/>
    <property type="match status" value="1"/>
</dbReference>
<dbReference type="Pfam" id="PF13259">
    <property type="entry name" value="clamp_Gag1-like"/>
    <property type="match status" value="1"/>
</dbReference>
<keyword evidence="4" id="KW-1185">Reference proteome</keyword>
<dbReference type="EMBL" id="JAULSN010000004">
    <property type="protein sequence ID" value="KAK3372780.1"/>
    <property type="molecule type" value="Genomic_DNA"/>
</dbReference>
<evidence type="ECO:0000313" key="3">
    <source>
        <dbReference type="EMBL" id="KAK3372780.1"/>
    </source>
</evidence>
<accession>A0AAE0N774</accession>
<name>A0AAE0N774_9PEZI</name>
<feature type="region of interest" description="Disordered" evidence="1">
    <location>
        <begin position="46"/>
        <end position="76"/>
    </location>
</feature>
<feature type="compositionally biased region" description="Polar residues" evidence="1">
    <location>
        <begin position="206"/>
        <end position="226"/>
    </location>
</feature>
<dbReference type="AlphaFoldDB" id="A0AAE0N774"/>
<feature type="compositionally biased region" description="Polar residues" evidence="1">
    <location>
        <begin position="439"/>
        <end position="451"/>
    </location>
</feature>
<reference evidence="3" key="1">
    <citation type="journal article" date="2023" name="Mol. Phylogenet. Evol.">
        <title>Genome-scale phylogeny and comparative genomics of the fungal order Sordariales.</title>
        <authorList>
            <person name="Hensen N."/>
            <person name="Bonometti L."/>
            <person name="Westerberg I."/>
            <person name="Brannstrom I.O."/>
            <person name="Guillou S."/>
            <person name="Cros-Aarteil S."/>
            <person name="Calhoun S."/>
            <person name="Haridas S."/>
            <person name="Kuo A."/>
            <person name="Mondo S."/>
            <person name="Pangilinan J."/>
            <person name="Riley R."/>
            <person name="LaButti K."/>
            <person name="Andreopoulos B."/>
            <person name="Lipzen A."/>
            <person name="Chen C."/>
            <person name="Yan M."/>
            <person name="Daum C."/>
            <person name="Ng V."/>
            <person name="Clum A."/>
            <person name="Steindorff A."/>
            <person name="Ohm R.A."/>
            <person name="Martin F."/>
            <person name="Silar P."/>
            <person name="Natvig D.O."/>
            <person name="Lalanne C."/>
            <person name="Gautier V."/>
            <person name="Ament-Velasquez S.L."/>
            <person name="Kruys A."/>
            <person name="Hutchinson M.I."/>
            <person name="Powell A.J."/>
            <person name="Barry K."/>
            <person name="Miller A.N."/>
            <person name="Grigoriev I.V."/>
            <person name="Debuchy R."/>
            <person name="Gladieux P."/>
            <person name="Hiltunen Thoren M."/>
            <person name="Johannesson H."/>
        </authorList>
    </citation>
    <scope>NUCLEOTIDE SEQUENCE</scope>
    <source>
        <strain evidence="3">CBS 958.72</strain>
    </source>
</reference>
<feature type="compositionally biased region" description="Low complexity" evidence="1">
    <location>
        <begin position="393"/>
        <end position="411"/>
    </location>
</feature>
<feature type="domain" description="Gag1-like clamp" evidence="2">
    <location>
        <begin position="304"/>
        <end position="523"/>
    </location>
</feature>
<feature type="region of interest" description="Disordered" evidence="1">
    <location>
        <begin position="89"/>
        <end position="120"/>
    </location>
</feature>
<feature type="compositionally biased region" description="Low complexity" evidence="1">
    <location>
        <begin position="425"/>
        <end position="438"/>
    </location>
</feature>
<feature type="region of interest" description="Disordered" evidence="1">
    <location>
        <begin position="578"/>
        <end position="606"/>
    </location>
</feature>
<comment type="caution">
    <text evidence="3">The sequence shown here is derived from an EMBL/GenBank/DDBJ whole genome shotgun (WGS) entry which is preliminary data.</text>
</comment>
<proteinExistence type="predicted"/>
<protein>
    <recommendedName>
        <fullName evidence="2">Gag1-like clamp domain-containing protein</fullName>
    </recommendedName>
</protein>
<dbReference type="InterPro" id="IPR025124">
    <property type="entry name" value="Gag1-like_clamp"/>
</dbReference>
<feature type="compositionally biased region" description="Basic and acidic residues" evidence="1">
    <location>
        <begin position="578"/>
        <end position="594"/>
    </location>
</feature>
<organism evidence="3 4">
    <name type="scientific">Lasiosphaeria ovina</name>
    <dbReference type="NCBI Taxonomy" id="92902"/>
    <lineage>
        <taxon>Eukaryota</taxon>
        <taxon>Fungi</taxon>
        <taxon>Dikarya</taxon>
        <taxon>Ascomycota</taxon>
        <taxon>Pezizomycotina</taxon>
        <taxon>Sordariomycetes</taxon>
        <taxon>Sordariomycetidae</taxon>
        <taxon>Sordariales</taxon>
        <taxon>Lasiosphaeriaceae</taxon>
        <taxon>Lasiosphaeria</taxon>
    </lineage>
</organism>
<feature type="region of interest" description="Disordered" evidence="1">
    <location>
        <begin position="357"/>
        <end position="455"/>
    </location>
</feature>
<reference evidence="3" key="2">
    <citation type="submission" date="2023-06" db="EMBL/GenBank/DDBJ databases">
        <authorList>
            <consortium name="Lawrence Berkeley National Laboratory"/>
            <person name="Haridas S."/>
            <person name="Hensen N."/>
            <person name="Bonometti L."/>
            <person name="Westerberg I."/>
            <person name="Brannstrom I.O."/>
            <person name="Guillou S."/>
            <person name="Cros-Aarteil S."/>
            <person name="Calhoun S."/>
            <person name="Kuo A."/>
            <person name="Mondo S."/>
            <person name="Pangilinan J."/>
            <person name="Riley R."/>
            <person name="Labutti K."/>
            <person name="Andreopoulos B."/>
            <person name="Lipzen A."/>
            <person name="Chen C."/>
            <person name="Yanf M."/>
            <person name="Daum C."/>
            <person name="Ng V."/>
            <person name="Clum A."/>
            <person name="Steindorff A."/>
            <person name="Ohm R."/>
            <person name="Martin F."/>
            <person name="Silar P."/>
            <person name="Natvig D."/>
            <person name="Lalanne C."/>
            <person name="Gautier V."/>
            <person name="Ament-Velasquez S.L."/>
            <person name="Kruys A."/>
            <person name="Hutchinson M.I."/>
            <person name="Powell A.J."/>
            <person name="Barry K."/>
            <person name="Miller A.N."/>
            <person name="Grigoriev I.V."/>
            <person name="Debuchy R."/>
            <person name="Gladieux P."/>
            <person name="Thoren M.H."/>
            <person name="Johannesson H."/>
        </authorList>
    </citation>
    <scope>NUCLEOTIDE SEQUENCE</scope>
    <source>
        <strain evidence="3">CBS 958.72</strain>
    </source>
</reference>
<evidence type="ECO:0000313" key="4">
    <source>
        <dbReference type="Proteomes" id="UP001287356"/>
    </source>
</evidence>
<sequence length="642" mass="69313">MGHHDEAGGTSLTSGTTPAALGEYGESGSNYHQHCIDARRLGLDEDSGFEQGIDNNTTGRPGPAEPGQDIIPLPFGQATPHCEQALAPAPSAHIKSAPSSELPLREADGGDRELSPIDIPTYPKIPSPKMIFSELYKSPRLPFTKLRVSHPQPVAVPDVDADLISRDKVKQKEAVRRFLAEKIRCDWDFVWPSVLPSPPPQPLQGDSEQANDSSPYPRTSGSTVTASDHIPRAPESDLHAAPAAPAHPPVFDQDAPRDAGDDADSESDAESVYSIISEDALHFSSRIEWTSDVSDDEIPVSGGSPFRFDSPEAVGTAIQSSIITRQTLRRRAVREEAAWNPGLACFEARRNAWTGARTVRVRPKPPTPISPSSPRRLFRRHHRSESAPVNNMAASPPASTSPLSPSTTRTSQQLDIMAITPPPSESDSAHSASLSKTSTGTGVQRTSSQESAPDALYPVETLVPIPPPLLPPQNPMRTSITPSIYPSLYDKIVVHSLQPSCPVNLSDMMRACVVGWKRDGEWPPKMVIQAVPTSSELAAIRRRKAQQQKQQHVRKGSTATLGSSRRLSFGFLSGSKSEKFADDKDREKEGKENNSDEAPGKGIRRSLQKVFSFGQHGHVDANSSTVLSPTTVVLSPTLSAAL</sequence>
<dbReference type="PANTHER" id="PTHR28065">
    <property type="entry name" value="FREQUENIN"/>
    <property type="match status" value="1"/>
</dbReference>
<feature type="region of interest" description="Disordered" evidence="1">
    <location>
        <begin position="1"/>
        <end position="25"/>
    </location>
</feature>
<evidence type="ECO:0000256" key="1">
    <source>
        <dbReference type="SAM" id="MobiDB-lite"/>
    </source>
</evidence>